<organism evidence="6 7">
    <name type="scientific">Sphingobacterium chuzhouense</name>
    <dbReference type="NCBI Taxonomy" id="1742264"/>
    <lineage>
        <taxon>Bacteria</taxon>
        <taxon>Pseudomonadati</taxon>
        <taxon>Bacteroidota</taxon>
        <taxon>Sphingobacteriia</taxon>
        <taxon>Sphingobacteriales</taxon>
        <taxon>Sphingobacteriaceae</taxon>
        <taxon>Sphingobacterium</taxon>
    </lineage>
</organism>
<dbReference type="EMBL" id="JACNYL010000002">
    <property type="protein sequence ID" value="MBD1421489.1"/>
    <property type="molecule type" value="Genomic_DNA"/>
</dbReference>
<proteinExistence type="predicted"/>
<protein>
    <submittedName>
        <fullName evidence="6">FAD-dependent oxidoreductase</fullName>
    </submittedName>
</protein>
<name>A0ABR7XSI2_9SPHI</name>
<accession>A0ABR7XSI2</accession>
<sequence>MMEEKKIKANRRDFLRTMGLGSGALLLNPTLSFGSKEIAKKLGEVDQQTDVYARRKIDTDILIAGGGLSGVCAALAAARNGAKVVLLQDRSRLGGNASSEIRMHIVGATALKQVWRETGILEELMLTESVTNPQACYEMLDYVLYDKVFSEKNITLLLDTVMYEVITEGDNIRRINAFCSPTEEVYEITAKKFADCTGDGTLAALAGAEFMRGREAKSTYNESLGLDKADEITMGNSLMFQATEHDRPMPFVAPSWARKYTFKDFQYRKIHSYEYGYWWIELGGMEDIVNDGQKIRDDLMAVMFGIWDYIKNSGDHPKSANWALSWFGMIPGKRESRRITGDYVMTQRDAQAPTLLEDRVAYGGWPLDDHLPEGMDDTSQRPFRSIPLKGPYSIPMRSLYSRSFKNLYMAGRNISVSHVALSTTRVMATCAVLGQAIGTAMAYNIEHALTPKELCLDKKHLAKFQQILLRQDQAILGVVNGDEQDLARSAQVKASHETIDGKAANVIDGVNRDIQDGATHQWRAEMSGGEPSIELSWKKPQRIGTVECTFDTGLNRFLRLSGQRSVHRNQIRGYQPETVSDFKIELINKGKVVYDAYFEKNYLRKFVHAFPQVQADTVRITVIKTHDDKLARIFEIRCYA</sequence>
<dbReference type="Gene3D" id="2.60.120.260">
    <property type="entry name" value="Galactose-binding domain-like"/>
    <property type="match status" value="1"/>
</dbReference>
<comment type="caution">
    <text evidence="6">The sequence shown here is derived from an EMBL/GenBank/DDBJ whole genome shotgun (WGS) entry which is preliminary data.</text>
</comment>
<dbReference type="Proteomes" id="UP000651112">
    <property type="component" value="Unassembled WGS sequence"/>
</dbReference>
<evidence type="ECO:0000256" key="3">
    <source>
        <dbReference type="ARBA" id="ARBA00023002"/>
    </source>
</evidence>
<evidence type="ECO:0000256" key="1">
    <source>
        <dbReference type="ARBA" id="ARBA00022485"/>
    </source>
</evidence>
<keyword evidence="1" id="KW-0004">4Fe-4S</keyword>
<dbReference type="InterPro" id="IPR039650">
    <property type="entry name" value="HdrA-like"/>
</dbReference>
<gene>
    <name evidence="6" type="ORF">H8B21_07910</name>
</gene>
<evidence type="ECO:0000313" key="6">
    <source>
        <dbReference type="EMBL" id="MBD1421489.1"/>
    </source>
</evidence>
<dbReference type="PROSITE" id="PS51318">
    <property type="entry name" value="TAT"/>
    <property type="match status" value="1"/>
</dbReference>
<keyword evidence="5" id="KW-0411">Iron-sulfur</keyword>
<dbReference type="Gene3D" id="3.50.50.60">
    <property type="entry name" value="FAD/NAD(P)-binding domain"/>
    <property type="match status" value="1"/>
</dbReference>
<keyword evidence="7" id="KW-1185">Reference proteome</keyword>
<reference evidence="6 7" key="1">
    <citation type="submission" date="2020-08" db="EMBL/GenBank/DDBJ databases">
        <title>Sphingobacterium sp. DN00404 isolated from aquaculture water.</title>
        <authorList>
            <person name="Zhang M."/>
        </authorList>
    </citation>
    <scope>NUCLEOTIDE SEQUENCE [LARGE SCALE GENOMIC DNA]</scope>
    <source>
        <strain evidence="6 7">KCTC 42746</strain>
    </source>
</reference>
<evidence type="ECO:0000256" key="2">
    <source>
        <dbReference type="ARBA" id="ARBA00022723"/>
    </source>
</evidence>
<keyword evidence="2" id="KW-0479">Metal-binding</keyword>
<keyword evidence="4" id="KW-0408">Iron</keyword>
<evidence type="ECO:0000256" key="5">
    <source>
        <dbReference type="ARBA" id="ARBA00023014"/>
    </source>
</evidence>
<dbReference type="Pfam" id="PF12831">
    <property type="entry name" value="FAD_oxidored"/>
    <property type="match status" value="1"/>
</dbReference>
<evidence type="ECO:0000256" key="4">
    <source>
        <dbReference type="ARBA" id="ARBA00023004"/>
    </source>
</evidence>
<evidence type="ECO:0000313" key="7">
    <source>
        <dbReference type="Proteomes" id="UP000651112"/>
    </source>
</evidence>
<dbReference type="InterPro" id="IPR006311">
    <property type="entry name" value="TAT_signal"/>
</dbReference>
<dbReference type="InterPro" id="IPR036188">
    <property type="entry name" value="FAD/NAD-bd_sf"/>
</dbReference>
<dbReference type="SUPFAM" id="SSF51905">
    <property type="entry name" value="FAD/NAD(P)-binding domain"/>
    <property type="match status" value="1"/>
</dbReference>
<dbReference type="RefSeq" id="WP_190313248.1">
    <property type="nucleotide sequence ID" value="NZ_JACNYL010000002.1"/>
</dbReference>
<dbReference type="PANTHER" id="PTHR43498">
    <property type="entry name" value="FERREDOXIN:COB-COM HETERODISULFIDE REDUCTASE SUBUNIT A"/>
    <property type="match status" value="1"/>
</dbReference>
<keyword evidence="3" id="KW-0560">Oxidoreductase</keyword>
<dbReference type="PANTHER" id="PTHR43498:SF1">
    <property type="entry name" value="COB--COM HETERODISULFIDE REDUCTASE IRON-SULFUR SUBUNIT A"/>
    <property type="match status" value="1"/>
</dbReference>